<proteinExistence type="predicted"/>
<reference evidence="2" key="1">
    <citation type="submission" date="2025-08" db="UniProtKB">
        <authorList>
            <consortium name="RefSeq"/>
        </authorList>
    </citation>
    <scope>IDENTIFICATION</scope>
    <source>
        <tissue evidence="2">Whole body</tissue>
    </source>
</reference>
<name>A0A8B8GQ45_9HEMI</name>
<dbReference type="OrthoDB" id="6629763at2759"/>
<dbReference type="RefSeq" id="XP_025424422.1">
    <property type="nucleotide sequence ID" value="XM_025568637.1"/>
</dbReference>
<dbReference type="PANTHER" id="PTHR45913">
    <property type="entry name" value="EPM2A-INTERACTING PROTEIN 1"/>
    <property type="match status" value="1"/>
</dbReference>
<accession>A0A8B8GQ45</accession>
<protein>
    <submittedName>
        <fullName evidence="2">General transcription factor II-I repeat domain-containing protein 2B-like</fullName>
    </submittedName>
</protein>
<dbReference type="AlphaFoldDB" id="A0A8B8GQ45"/>
<evidence type="ECO:0000313" key="1">
    <source>
        <dbReference type="Proteomes" id="UP000694846"/>
    </source>
</evidence>
<dbReference type="Proteomes" id="UP000694846">
    <property type="component" value="Unplaced"/>
</dbReference>
<gene>
    <name evidence="2" type="primary">LOC112693528</name>
</gene>
<evidence type="ECO:0000313" key="2">
    <source>
        <dbReference type="RefSeq" id="XP_025424422.1"/>
    </source>
</evidence>
<organism evidence="1 2">
    <name type="scientific">Sipha flava</name>
    <name type="common">yellow sugarcane aphid</name>
    <dbReference type="NCBI Taxonomy" id="143950"/>
    <lineage>
        <taxon>Eukaryota</taxon>
        <taxon>Metazoa</taxon>
        <taxon>Ecdysozoa</taxon>
        <taxon>Arthropoda</taxon>
        <taxon>Hexapoda</taxon>
        <taxon>Insecta</taxon>
        <taxon>Pterygota</taxon>
        <taxon>Neoptera</taxon>
        <taxon>Paraneoptera</taxon>
        <taxon>Hemiptera</taxon>
        <taxon>Sternorrhyncha</taxon>
        <taxon>Aphidomorpha</taxon>
        <taxon>Aphidoidea</taxon>
        <taxon>Aphididae</taxon>
        <taxon>Sipha</taxon>
    </lineage>
</organism>
<keyword evidence="1" id="KW-1185">Reference proteome</keyword>
<dbReference type="GeneID" id="112693528"/>
<sequence>MSGRGLKKKIDSECRVFNEKWSLDYFVNNKTQEFISFSITLDESSDVSDTSQLLLFIRGVNKDLEISNELLSENLKCITTDGGRNMCGTKKGLVGQIFTNCKKEGFKPMILHCIIHQQALCAKTLDLSCVMDPIISTVNFIHSNALRHRQFQDFLKEIETEYPDIPYFTAVRWLSRGKVLSRFFELRNEIEIFLIDKNRPFPLLIDSE</sequence>
<dbReference type="PANTHER" id="PTHR45913:SF5">
    <property type="entry name" value="GENERAL TRANSCRIPTION FACTOR II-I REPEAT DOMAIN-CONTAINING PROTEIN 2A-LIKE PROTEIN"/>
    <property type="match status" value="1"/>
</dbReference>